<evidence type="ECO:0000313" key="2">
    <source>
        <dbReference type="EMBL" id="GAA4322149.1"/>
    </source>
</evidence>
<dbReference type="InterPro" id="IPR007433">
    <property type="entry name" value="DUF481"/>
</dbReference>
<feature type="chain" id="PRO_5046342276" description="DUF481 domain-containing protein" evidence="1">
    <location>
        <begin position="26"/>
        <end position="245"/>
    </location>
</feature>
<name>A0ABP8GD60_9SPHI</name>
<dbReference type="Pfam" id="PF04338">
    <property type="entry name" value="DUF481"/>
    <property type="match status" value="1"/>
</dbReference>
<protein>
    <recommendedName>
        <fullName evidence="4">DUF481 domain-containing protein</fullName>
    </recommendedName>
</protein>
<feature type="signal peptide" evidence="1">
    <location>
        <begin position="1"/>
        <end position="25"/>
    </location>
</feature>
<evidence type="ECO:0000313" key="3">
    <source>
        <dbReference type="Proteomes" id="UP001500582"/>
    </source>
</evidence>
<sequence>MLKYRYVKYTFTTLLLCVSCLIARAQFTDSTHYHAVLSSSGAINKTNDGRSYLLNNSLNFGVKKKSITFNTSNTWIYGKQNKELTNNDFSSSVYVNLYKTFNHFYYWGLVNYNTSYSLKVNNQLLAGAGVAYSFFDKPNVYVNVSDGVLYDQSNLLVNEIYNTYRNSFRLQFHFLIKDMITLDGSHFLQSSFSNGNDYIIRSNTTLGIRLRKWISLTTALNYNRMNITRSDNLNFTYGLSLDKHF</sequence>
<proteinExistence type="predicted"/>
<evidence type="ECO:0008006" key="4">
    <source>
        <dbReference type="Google" id="ProtNLM"/>
    </source>
</evidence>
<dbReference type="Proteomes" id="UP001500582">
    <property type="component" value="Unassembled WGS sequence"/>
</dbReference>
<dbReference type="EMBL" id="BAABFT010000005">
    <property type="protein sequence ID" value="GAA4322149.1"/>
    <property type="molecule type" value="Genomic_DNA"/>
</dbReference>
<dbReference type="RefSeq" id="WP_345211146.1">
    <property type="nucleotide sequence ID" value="NZ_BAABFT010000005.1"/>
</dbReference>
<organism evidence="2 3">
    <name type="scientific">Mucilaginibacter gynuensis</name>
    <dbReference type="NCBI Taxonomy" id="1302236"/>
    <lineage>
        <taxon>Bacteria</taxon>
        <taxon>Pseudomonadati</taxon>
        <taxon>Bacteroidota</taxon>
        <taxon>Sphingobacteriia</taxon>
        <taxon>Sphingobacteriales</taxon>
        <taxon>Sphingobacteriaceae</taxon>
        <taxon>Mucilaginibacter</taxon>
    </lineage>
</organism>
<reference evidence="3" key="1">
    <citation type="journal article" date="2019" name="Int. J. Syst. Evol. Microbiol.">
        <title>The Global Catalogue of Microorganisms (GCM) 10K type strain sequencing project: providing services to taxonomists for standard genome sequencing and annotation.</title>
        <authorList>
            <consortium name="The Broad Institute Genomics Platform"/>
            <consortium name="The Broad Institute Genome Sequencing Center for Infectious Disease"/>
            <person name="Wu L."/>
            <person name="Ma J."/>
        </authorList>
    </citation>
    <scope>NUCLEOTIDE SEQUENCE [LARGE SCALE GENOMIC DNA]</scope>
    <source>
        <strain evidence="3">JCM 17705</strain>
    </source>
</reference>
<evidence type="ECO:0000256" key="1">
    <source>
        <dbReference type="SAM" id="SignalP"/>
    </source>
</evidence>
<comment type="caution">
    <text evidence="2">The sequence shown here is derived from an EMBL/GenBank/DDBJ whole genome shotgun (WGS) entry which is preliminary data.</text>
</comment>
<accession>A0ABP8GD60</accession>
<keyword evidence="3" id="KW-1185">Reference proteome</keyword>
<gene>
    <name evidence="2" type="ORF">GCM10023149_22290</name>
</gene>
<keyword evidence="1" id="KW-0732">Signal</keyword>